<evidence type="ECO:0000256" key="5">
    <source>
        <dbReference type="SAM" id="Phobius"/>
    </source>
</evidence>
<dbReference type="Pfam" id="PF02518">
    <property type="entry name" value="HATPase_c"/>
    <property type="match status" value="1"/>
</dbReference>
<comment type="catalytic activity">
    <reaction evidence="1">
        <text>ATP + protein L-histidine = ADP + protein N-phospho-L-histidine.</text>
        <dbReference type="EC" id="2.7.13.3"/>
    </reaction>
</comment>
<dbReference type="PRINTS" id="PR00344">
    <property type="entry name" value="BCTRLSENSOR"/>
</dbReference>
<sequence length="456" mass="51554">MKRIQNYWNMLTHIGTDTSMSYMDFKRAHMVNLIALLCILPAFYFSITNFVEQRPLLALINLSNGLCDIAVLFFQYHRKHNYAKLMLLGSNFIFFFAGAMLYQNGAEYFLLCILISSTLLYEDRRIHMLFALAVTLAMILIYIYPDLNSFEQPVPVLRVLYNIICSLIFIVVSVNFFLKIIYSNMRKIEDQRQTLQAINKDKEKIFSIIAHDIKSPFATLETMVLALEQQVLDNSVSADFIRQLHLRIVQQNQVLDDLLQWGSSSLRGMAAAPSPIAVRPVIVDILLAFEEQITVKQLKVTVDIEEQEEVMVNKDHLVIILRNFISNAIKFSYVTGEIGVFSSQDKHFTYIHIKDQGIGIQPSTSALLFNVIQRKSLGTVDEPGTGLGLVLCKDLIERNKGVVNINSTPNKGSIFTVGLPTVESPPHDIATKSSPLSQVKEKTATPQKTAGSFEIH</sequence>
<evidence type="ECO:0000256" key="4">
    <source>
        <dbReference type="SAM" id="MobiDB-lite"/>
    </source>
</evidence>
<name>U2J885_9SPHI</name>
<evidence type="ECO:0000256" key="3">
    <source>
        <dbReference type="ARBA" id="ARBA00022553"/>
    </source>
</evidence>
<dbReference type="InterPro" id="IPR005467">
    <property type="entry name" value="His_kinase_dom"/>
</dbReference>
<dbReference type="EC" id="2.7.13.3" evidence="2"/>
<feature type="transmembrane region" description="Helical" evidence="5">
    <location>
        <begin position="159"/>
        <end position="182"/>
    </location>
</feature>
<dbReference type="InterPro" id="IPR003661">
    <property type="entry name" value="HisK_dim/P_dom"/>
</dbReference>
<gene>
    <name evidence="7" type="ORF">M472_08855</name>
</gene>
<dbReference type="eggNOG" id="COG5002">
    <property type="taxonomic scope" value="Bacteria"/>
</dbReference>
<protein>
    <recommendedName>
        <fullName evidence="2">histidine kinase</fullName>
        <ecNumber evidence="2">2.7.13.3</ecNumber>
    </recommendedName>
</protein>
<keyword evidence="5" id="KW-0812">Transmembrane</keyword>
<reference evidence="7 8" key="1">
    <citation type="journal article" date="2013" name="Genome Announc.">
        <title>The Draft Genome Sequence of Sphingomonas paucimobilis Strain HER1398 (Proteobacteria), Host to the Giant PAU Phage, Indicates That It Is a Member of the Genus Sphingobacterium (Bacteroidetes).</title>
        <authorList>
            <person name="White R.A.III."/>
            <person name="Suttle C.A."/>
        </authorList>
    </citation>
    <scope>NUCLEOTIDE SEQUENCE [LARGE SCALE GENOMIC DNA]</scope>
    <source>
        <strain evidence="7 8">HER1398</strain>
    </source>
</reference>
<dbReference type="InterPro" id="IPR036097">
    <property type="entry name" value="HisK_dim/P_sf"/>
</dbReference>
<feature type="domain" description="Histidine kinase" evidence="6">
    <location>
        <begin position="208"/>
        <end position="423"/>
    </location>
</feature>
<dbReference type="RefSeq" id="WP_021070371.1">
    <property type="nucleotide sequence ID" value="NZ_ATDL01000015.1"/>
</dbReference>
<evidence type="ECO:0000259" key="6">
    <source>
        <dbReference type="PROSITE" id="PS50109"/>
    </source>
</evidence>
<dbReference type="SMART" id="SM00387">
    <property type="entry name" value="HATPase_c"/>
    <property type="match status" value="1"/>
</dbReference>
<dbReference type="EMBL" id="ATDL01000015">
    <property type="protein sequence ID" value="ERJ58878.1"/>
    <property type="molecule type" value="Genomic_DNA"/>
</dbReference>
<organism evidence="7 8">
    <name type="scientific">Sphingobacterium paucimobilis HER1398</name>
    <dbReference type="NCBI Taxonomy" id="1346330"/>
    <lineage>
        <taxon>Bacteria</taxon>
        <taxon>Pseudomonadati</taxon>
        <taxon>Bacteroidota</taxon>
        <taxon>Sphingobacteriia</taxon>
        <taxon>Sphingobacteriales</taxon>
        <taxon>Sphingobacteriaceae</taxon>
        <taxon>Sphingobacterium</taxon>
    </lineage>
</organism>
<keyword evidence="8" id="KW-1185">Reference proteome</keyword>
<dbReference type="AlphaFoldDB" id="U2J885"/>
<dbReference type="PATRIC" id="fig|1346330.5.peg.2209"/>
<feature type="transmembrane region" description="Helical" evidence="5">
    <location>
        <begin position="128"/>
        <end position="147"/>
    </location>
</feature>
<dbReference type="PANTHER" id="PTHR43547">
    <property type="entry name" value="TWO-COMPONENT HISTIDINE KINASE"/>
    <property type="match status" value="1"/>
</dbReference>
<proteinExistence type="predicted"/>
<evidence type="ECO:0000256" key="1">
    <source>
        <dbReference type="ARBA" id="ARBA00000085"/>
    </source>
</evidence>
<dbReference type="InterPro" id="IPR003594">
    <property type="entry name" value="HATPase_dom"/>
</dbReference>
<accession>U2J885</accession>
<feature type="transmembrane region" description="Helical" evidence="5">
    <location>
        <begin position="30"/>
        <end position="50"/>
    </location>
</feature>
<dbReference type="CDD" id="cd00082">
    <property type="entry name" value="HisKA"/>
    <property type="match status" value="1"/>
</dbReference>
<dbReference type="SUPFAM" id="SSF47384">
    <property type="entry name" value="Homodimeric domain of signal transducing histidine kinase"/>
    <property type="match status" value="1"/>
</dbReference>
<evidence type="ECO:0000256" key="2">
    <source>
        <dbReference type="ARBA" id="ARBA00012438"/>
    </source>
</evidence>
<evidence type="ECO:0000313" key="8">
    <source>
        <dbReference type="Proteomes" id="UP000016584"/>
    </source>
</evidence>
<dbReference type="STRING" id="1346330.M472_08855"/>
<dbReference type="Gene3D" id="1.10.287.130">
    <property type="match status" value="1"/>
</dbReference>
<dbReference type="GO" id="GO:0000155">
    <property type="term" value="F:phosphorelay sensor kinase activity"/>
    <property type="evidence" value="ECO:0007669"/>
    <property type="project" value="InterPro"/>
</dbReference>
<comment type="caution">
    <text evidence="7">The sequence shown here is derived from an EMBL/GenBank/DDBJ whole genome shotgun (WGS) entry which is preliminary data.</text>
</comment>
<keyword evidence="3" id="KW-0597">Phosphoprotein</keyword>
<dbReference type="InterPro" id="IPR036890">
    <property type="entry name" value="HATPase_C_sf"/>
</dbReference>
<keyword evidence="5" id="KW-0472">Membrane</keyword>
<dbReference type="Proteomes" id="UP000016584">
    <property type="component" value="Unassembled WGS sequence"/>
</dbReference>
<dbReference type="InterPro" id="IPR004358">
    <property type="entry name" value="Sig_transdc_His_kin-like_C"/>
</dbReference>
<evidence type="ECO:0000313" key="7">
    <source>
        <dbReference type="EMBL" id="ERJ58878.1"/>
    </source>
</evidence>
<dbReference type="Gene3D" id="3.30.565.10">
    <property type="entry name" value="Histidine kinase-like ATPase, C-terminal domain"/>
    <property type="match status" value="1"/>
</dbReference>
<dbReference type="PANTHER" id="PTHR43547:SF2">
    <property type="entry name" value="HYBRID SIGNAL TRANSDUCTION HISTIDINE KINASE C"/>
    <property type="match status" value="1"/>
</dbReference>
<dbReference type="SUPFAM" id="SSF55874">
    <property type="entry name" value="ATPase domain of HSP90 chaperone/DNA topoisomerase II/histidine kinase"/>
    <property type="match status" value="1"/>
</dbReference>
<keyword evidence="5" id="KW-1133">Transmembrane helix</keyword>
<dbReference type="PROSITE" id="PS50109">
    <property type="entry name" value="HIS_KIN"/>
    <property type="match status" value="1"/>
</dbReference>
<dbReference type="OrthoDB" id="9810447at2"/>
<feature type="region of interest" description="Disordered" evidence="4">
    <location>
        <begin position="426"/>
        <end position="456"/>
    </location>
</feature>